<gene>
    <name evidence="1" type="ORF">GGB84_004222</name>
</gene>
<reference evidence="1" key="1">
    <citation type="journal article" date="2018" name="Genome Biol.">
        <title>SKESA: strategic k-mer extension for scrupulous assemblies.</title>
        <authorList>
            <person name="Souvorov A."/>
            <person name="Agarwala R."/>
            <person name="Lipman D.J."/>
        </authorList>
    </citation>
    <scope>NUCLEOTIDE SEQUENCE [LARGE SCALE GENOMIC DNA]</scope>
    <source>
        <strain evidence="1">1839</strain>
    </source>
</reference>
<dbReference type="EMBL" id="DAAYTU010000035">
    <property type="protein sequence ID" value="HAG5772468.1"/>
    <property type="molecule type" value="Genomic_DNA"/>
</dbReference>
<accession>A0A789MDM3</accession>
<comment type="caution">
    <text evidence="1">The sequence shown here is derived from an EMBL/GenBank/DDBJ whole genome shotgun (WGS) entry which is preliminary data.</text>
</comment>
<sequence length="45" mass="5442">MRYAYQAYNYRNRKVDKAFTLHPVKSRPHDSNILLLNTFTRKVSQ</sequence>
<reference evidence="1" key="2">
    <citation type="submission" date="2020-02" db="EMBL/GenBank/DDBJ databases">
        <authorList>
            <consortium name="NCBI Pathogen Detection Project"/>
        </authorList>
    </citation>
    <scope>NUCLEOTIDE SEQUENCE</scope>
    <source>
        <strain evidence="1">1839</strain>
    </source>
</reference>
<organism evidence="1">
    <name type="scientific">Escherichia coli</name>
    <dbReference type="NCBI Taxonomy" id="562"/>
    <lineage>
        <taxon>Bacteria</taxon>
        <taxon>Pseudomonadati</taxon>
        <taxon>Pseudomonadota</taxon>
        <taxon>Gammaproteobacteria</taxon>
        <taxon>Enterobacterales</taxon>
        <taxon>Enterobacteriaceae</taxon>
        <taxon>Escherichia</taxon>
    </lineage>
</organism>
<name>A0A789MDM3_ECOLX</name>
<protein>
    <submittedName>
        <fullName evidence="1">Uncharacterized protein</fullName>
    </submittedName>
</protein>
<proteinExistence type="predicted"/>
<dbReference type="AlphaFoldDB" id="A0A789MDM3"/>
<evidence type="ECO:0000313" key="1">
    <source>
        <dbReference type="EMBL" id="HAG5772468.1"/>
    </source>
</evidence>